<dbReference type="InterPro" id="IPR027417">
    <property type="entry name" value="P-loop_NTPase"/>
</dbReference>
<accession>A0AAN7I912</accession>
<keyword evidence="2" id="KW-0547">Nucleotide-binding</keyword>
<reference evidence="8 9" key="1">
    <citation type="journal article" date="2023" name="G3 (Bethesda)">
        <title>A haplotype-resolved chromosome-scale genome for Quercus rubra L. provides insights into the genetics of adaptive traits for red oak species.</title>
        <authorList>
            <person name="Kapoor B."/>
            <person name="Jenkins J."/>
            <person name="Schmutz J."/>
            <person name="Zhebentyayeva T."/>
            <person name="Kuelheim C."/>
            <person name="Coggeshall M."/>
            <person name="Heim C."/>
            <person name="Lasky J.R."/>
            <person name="Leites L."/>
            <person name="Islam-Faridi N."/>
            <person name="Romero-Severson J."/>
            <person name="DeLeo V.L."/>
            <person name="Lucas S.M."/>
            <person name="Lazic D."/>
            <person name="Gailing O."/>
            <person name="Carlson J."/>
            <person name="Staton M."/>
        </authorList>
    </citation>
    <scope>NUCLEOTIDE SEQUENCE [LARGE SCALE GENOMIC DNA]</scope>
    <source>
        <strain evidence="8">Pseudo-F2</strain>
    </source>
</reference>
<dbReference type="Gene3D" id="1.10.8.430">
    <property type="entry name" value="Helical domain of apoptotic protease-activating factors"/>
    <property type="match status" value="1"/>
</dbReference>
<dbReference type="FunFam" id="3.40.50.300:FF:001091">
    <property type="entry name" value="Probable disease resistance protein At1g61300"/>
    <property type="match status" value="1"/>
</dbReference>
<evidence type="ECO:0000313" key="9">
    <source>
        <dbReference type="Proteomes" id="UP001324115"/>
    </source>
</evidence>
<dbReference type="Gene3D" id="3.40.50.300">
    <property type="entry name" value="P-loop containing nucleotide triphosphate hydrolases"/>
    <property type="match status" value="1"/>
</dbReference>
<dbReference type="FunFam" id="1.10.10.10:FF:000322">
    <property type="entry name" value="Probable disease resistance protein At1g63360"/>
    <property type="match status" value="1"/>
</dbReference>
<dbReference type="InterPro" id="IPR058922">
    <property type="entry name" value="WHD_DRP"/>
</dbReference>
<dbReference type="Pfam" id="PF23559">
    <property type="entry name" value="WHD_DRP"/>
    <property type="match status" value="1"/>
</dbReference>
<dbReference type="PRINTS" id="PR00364">
    <property type="entry name" value="DISEASERSIST"/>
</dbReference>
<dbReference type="Gene3D" id="1.10.10.10">
    <property type="entry name" value="Winged helix-like DNA-binding domain superfamily/Winged helix DNA-binding domain"/>
    <property type="match status" value="1"/>
</dbReference>
<dbReference type="InterPro" id="IPR038005">
    <property type="entry name" value="RX-like_CC"/>
</dbReference>
<evidence type="ECO:0000259" key="5">
    <source>
        <dbReference type="Pfam" id="PF18052"/>
    </source>
</evidence>
<evidence type="ECO:0000259" key="7">
    <source>
        <dbReference type="Pfam" id="PF23598"/>
    </source>
</evidence>
<feature type="domain" description="Disease resistance R13L4/SHOC-2-like LRR" evidence="7">
    <location>
        <begin position="553"/>
        <end position="883"/>
    </location>
</feature>
<evidence type="ECO:0000259" key="6">
    <source>
        <dbReference type="Pfam" id="PF23559"/>
    </source>
</evidence>
<dbReference type="SUPFAM" id="SSF52540">
    <property type="entry name" value="P-loop containing nucleoside triphosphate hydrolases"/>
    <property type="match status" value="1"/>
</dbReference>
<dbReference type="InterPro" id="IPR041118">
    <property type="entry name" value="Rx_N"/>
</dbReference>
<keyword evidence="1" id="KW-0677">Repeat</keyword>
<keyword evidence="9" id="KW-1185">Reference proteome</keyword>
<protein>
    <recommendedName>
        <fullName evidence="10">Disease resistance protein RPM1-like</fullName>
    </recommendedName>
</protein>
<organism evidence="8 9">
    <name type="scientific">Quercus rubra</name>
    <name type="common">Northern red oak</name>
    <name type="synonym">Quercus borealis</name>
    <dbReference type="NCBI Taxonomy" id="3512"/>
    <lineage>
        <taxon>Eukaryota</taxon>
        <taxon>Viridiplantae</taxon>
        <taxon>Streptophyta</taxon>
        <taxon>Embryophyta</taxon>
        <taxon>Tracheophyta</taxon>
        <taxon>Spermatophyta</taxon>
        <taxon>Magnoliopsida</taxon>
        <taxon>eudicotyledons</taxon>
        <taxon>Gunneridae</taxon>
        <taxon>Pentapetalae</taxon>
        <taxon>rosids</taxon>
        <taxon>fabids</taxon>
        <taxon>Fagales</taxon>
        <taxon>Fagaceae</taxon>
        <taxon>Quercus</taxon>
    </lineage>
</organism>
<dbReference type="Proteomes" id="UP001324115">
    <property type="component" value="Unassembled WGS sequence"/>
</dbReference>
<dbReference type="CDD" id="cd14798">
    <property type="entry name" value="RX-CC_like"/>
    <property type="match status" value="1"/>
</dbReference>
<proteinExistence type="predicted"/>
<dbReference type="GO" id="GO:0098542">
    <property type="term" value="P:defense response to other organism"/>
    <property type="evidence" value="ECO:0007669"/>
    <property type="project" value="TreeGrafter"/>
</dbReference>
<dbReference type="Gene3D" id="1.20.5.4130">
    <property type="match status" value="1"/>
</dbReference>
<dbReference type="Gene3D" id="3.80.10.10">
    <property type="entry name" value="Ribonuclease Inhibitor"/>
    <property type="match status" value="1"/>
</dbReference>
<dbReference type="Pfam" id="PF23598">
    <property type="entry name" value="LRR_14"/>
    <property type="match status" value="1"/>
</dbReference>
<dbReference type="AlphaFoldDB" id="A0AAN7I912"/>
<dbReference type="PANTHER" id="PTHR23155">
    <property type="entry name" value="DISEASE RESISTANCE PROTEIN RP"/>
    <property type="match status" value="1"/>
</dbReference>
<dbReference type="InterPro" id="IPR042197">
    <property type="entry name" value="Apaf_helical"/>
</dbReference>
<evidence type="ECO:0000313" key="8">
    <source>
        <dbReference type="EMBL" id="KAK4564528.1"/>
    </source>
</evidence>
<dbReference type="InterPro" id="IPR002182">
    <property type="entry name" value="NB-ARC"/>
</dbReference>
<feature type="domain" description="Disease resistance N-terminal" evidence="5">
    <location>
        <begin position="5"/>
        <end position="99"/>
    </location>
</feature>
<feature type="domain" description="NB-ARC" evidence="4">
    <location>
        <begin position="173"/>
        <end position="351"/>
    </location>
</feature>
<dbReference type="InterPro" id="IPR032675">
    <property type="entry name" value="LRR_dom_sf"/>
</dbReference>
<sequence>MTETAVTLVIDKLFQLLVQEANLLRGVHKEIVSIRDELESIKCFLKDAEARTEKGDLHDGVKIWVKQVREAAYHIEDVIDEYILHIAQHRHEKGFVAFLHKIGSLLKNLKPHHEIAAKIQDIKILVRDIKERSERYGFNSSEQGSRTSATDATWHDPRVGSLFIEDGEVVGIESTRDELISWLVGGPSRRSVISVVGMGGIGKTTLAKKVYENDSVKGHFDCRVWITVSQSYNMKKILMTMTKHIYQAKNERAPGEIYILDEIMLISQLREYLQQKKYVVVFDDVWKTEFWEVVKHALPCNDRGSRIIITTRSDHIGASCKESSSDQVHRLEPLSQEMAWKLFCRKAFQSEFQGCCPRELVRLSLDIVRKCEGLPLALVAIGGLLSTKEKVPLEWQKLHNSLTSELQSNPHLTSITKILSLSYHDLPYYLKSCFLYFGIFPEDYSITDSRLFRLWIADGFIKAKKGITLEEVAEENLIELIHRNLVQVSINDYEVRKKYRIHDLLHEIILSKAEELNFCQILEADDSSFIGKSRCLSIHDGQENVLETITYSQVRSIFLFNINELTKSFLIKLFKKFRLLRVLDFEDAPIDCLPEEVGKLFHLKYLSLRNTKVKILPKSLGKLQNLQTLNILETPVRELPIAIFRLYNLRHLLAHYYDLEIASSLYSLQGVKIHDGLGCLKDLQTLTLVEANHQEVGLIKELGKLRQLRTLGISNMTAENGRALCASLKNMHHLKLLVVSSVSEDEILDLQSLSSPPQFLEQLIIRGKLEKFPNWIPELQNLVTLGLYFSRLMEDPLKCIQALPNLINLILNQGYDGEQLHFKEGGFQKLKKLTLRNLVKLKMVKIDRRALPLLEQLEIRPCLQLKEVPSGIQHLKNLTTLDFLELCRDFALSMQPDGGQDYWKVKTITTVRFKYRIKGELYQMYKLGVSDLLERLRG</sequence>
<evidence type="ECO:0000256" key="3">
    <source>
        <dbReference type="ARBA" id="ARBA00022821"/>
    </source>
</evidence>
<dbReference type="InterPro" id="IPR055414">
    <property type="entry name" value="LRR_R13L4/SHOC2-like"/>
</dbReference>
<evidence type="ECO:0008006" key="10">
    <source>
        <dbReference type="Google" id="ProtNLM"/>
    </source>
</evidence>
<dbReference type="EMBL" id="JAXUIC010000011">
    <property type="protein sequence ID" value="KAK4564528.1"/>
    <property type="molecule type" value="Genomic_DNA"/>
</dbReference>
<dbReference type="GO" id="GO:0043531">
    <property type="term" value="F:ADP binding"/>
    <property type="evidence" value="ECO:0007669"/>
    <property type="project" value="InterPro"/>
</dbReference>
<comment type="caution">
    <text evidence="8">The sequence shown here is derived from an EMBL/GenBank/DDBJ whole genome shotgun (WGS) entry which is preliminary data.</text>
</comment>
<feature type="domain" description="Disease resistance protein winged helix" evidence="6">
    <location>
        <begin position="439"/>
        <end position="509"/>
    </location>
</feature>
<evidence type="ECO:0000259" key="4">
    <source>
        <dbReference type="Pfam" id="PF00931"/>
    </source>
</evidence>
<gene>
    <name evidence="8" type="ORF">RGQ29_006553</name>
</gene>
<dbReference type="Pfam" id="PF18052">
    <property type="entry name" value="Rx_N"/>
    <property type="match status" value="1"/>
</dbReference>
<evidence type="ECO:0000256" key="2">
    <source>
        <dbReference type="ARBA" id="ARBA00022741"/>
    </source>
</evidence>
<dbReference type="Pfam" id="PF00931">
    <property type="entry name" value="NB-ARC"/>
    <property type="match status" value="1"/>
</dbReference>
<dbReference type="InterPro" id="IPR036388">
    <property type="entry name" value="WH-like_DNA-bd_sf"/>
</dbReference>
<keyword evidence="3" id="KW-0611">Plant defense</keyword>
<dbReference type="SUPFAM" id="SSF52058">
    <property type="entry name" value="L domain-like"/>
    <property type="match status" value="1"/>
</dbReference>
<dbReference type="InterPro" id="IPR044974">
    <property type="entry name" value="Disease_R_plants"/>
</dbReference>
<evidence type="ECO:0000256" key="1">
    <source>
        <dbReference type="ARBA" id="ARBA00022737"/>
    </source>
</evidence>
<name>A0AAN7I912_QUERU</name>
<dbReference type="PANTHER" id="PTHR23155:SF1052">
    <property type="entry name" value="DISEASE RESISTANCE PROTEIN RPM1"/>
    <property type="match status" value="1"/>
</dbReference>